<reference evidence="1" key="1">
    <citation type="journal article" date="2023" name="G3 (Bethesda)">
        <title>A reference genome for the long-term kleptoplast-retaining sea slug Elysia crispata morphotype clarki.</title>
        <authorList>
            <person name="Eastman K.E."/>
            <person name="Pendleton A.L."/>
            <person name="Shaikh M.A."/>
            <person name="Suttiyut T."/>
            <person name="Ogas R."/>
            <person name="Tomko P."/>
            <person name="Gavelis G."/>
            <person name="Widhalm J.R."/>
            <person name="Wisecaver J.H."/>
        </authorList>
    </citation>
    <scope>NUCLEOTIDE SEQUENCE</scope>
    <source>
        <strain evidence="1">ECLA1</strain>
    </source>
</reference>
<keyword evidence="2" id="KW-1185">Reference proteome</keyword>
<dbReference type="EMBL" id="JAWDGP010004709">
    <property type="protein sequence ID" value="KAK3762506.1"/>
    <property type="molecule type" value="Genomic_DNA"/>
</dbReference>
<comment type="caution">
    <text evidence="1">The sequence shown here is derived from an EMBL/GenBank/DDBJ whole genome shotgun (WGS) entry which is preliminary data.</text>
</comment>
<accession>A0AAE0Z5M4</accession>
<evidence type="ECO:0000313" key="1">
    <source>
        <dbReference type="EMBL" id="KAK3762506.1"/>
    </source>
</evidence>
<name>A0AAE0Z5M4_9GAST</name>
<sequence length="99" mass="11092">MRIIMLHEGAVGKAVHVDTYFTQIQTWSIRICCNKSEKSAPGRNTCRAHLSDRAANPALIPPASGHDMLDTAGYQEADHTLVRSGFPFQRHNNKYRVIT</sequence>
<evidence type="ECO:0000313" key="2">
    <source>
        <dbReference type="Proteomes" id="UP001283361"/>
    </source>
</evidence>
<proteinExistence type="predicted"/>
<organism evidence="1 2">
    <name type="scientific">Elysia crispata</name>
    <name type="common">lettuce slug</name>
    <dbReference type="NCBI Taxonomy" id="231223"/>
    <lineage>
        <taxon>Eukaryota</taxon>
        <taxon>Metazoa</taxon>
        <taxon>Spiralia</taxon>
        <taxon>Lophotrochozoa</taxon>
        <taxon>Mollusca</taxon>
        <taxon>Gastropoda</taxon>
        <taxon>Heterobranchia</taxon>
        <taxon>Euthyneura</taxon>
        <taxon>Panpulmonata</taxon>
        <taxon>Sacoglossa</taxon>
        <taxon>Placobranchoidea</taxon>
        <taxon>Plakobranchidae</taxon>
        <taxon>Elysia</taxon>
    </lineage>
</organism>
<dbReference type="Proteomes" id="UP001283361">
    <property type="component" value="Unassembled WGS sequence"/>
</dbReference>
<gene>
    <name evidence="1" type="ORF">RRG08_017229</name>
</gene>
<dbReference type="AlphaFoldDB" id="A0AAE0Z5M4"/>
<protein>
    <submittedName>
        <fullName evidence="1">Uncharacterized protein</fullName>
    </submittedName>
</protein>